<evidence type="ECO:0000313" key="3">
    <source>
        <dbReference type="Proteomes" id="UP000006859"/>
    </source>
</evidence>
<dbReference type="eggNOG" id="COG1819">
    <property type="taxonomic scope" value="Bacteria"/>
</dbReference>
<dbReference type="Gene3D" id="3.40.50.2000">
    <property type="entry name" value="Glycogen Phosphorylase B"/>
    <property type="match status" value="2"/>
</dbReference>
<keyword evidence="3" id="KW-1185">Reference proteome</keyword>
<dbReference type="STRING" id="198628.Dda3937_01408"/>
<dbReference type="Pfam" id="PF06722">
    <property type="entry name" value="EryCIII-like_C"/>
    <property type="match status" value="1"/>
</dbReference>
<keyword evidence="2" id="KW-0328">Glycosyltransferase</keyword>
<dbReference type="Proteomes" id="UP000006859">
    <property type="component" value="Chromosome"/>
</dbReference>
<gene>
    <name evidence="2" type="ordered locus">Dda3937_01408</name>
</gene>
<organism evidence="2 3">
    <name type="scientific">Dickeya dadantii (strain 3937)</name>
    <name type="common">Erwinia chrysanthemi (strain 3937)</name>
    <dbReference type="NCBI Taxonomy" id="198628"/>
    <lineage>
        <taxon>Bacteria</taxon>
        <taxon>Pseudomonadati</taxon>
        <taxon>Pseudomonadota</taxon>
        <taxon>Gammaproteobacteria</taxon>
        <taxon>Enterobacterales</taxon>
        <taxon>Pectobacteriaceae</taxon>
        <taxon>Dickeya</taxon>
    </lineage>
</organism>
<dbReference type="PANTHER" id="PTHR21015">
    <property type="entry name" value="UDP-N-ACETYLGLUCOSAMINE--N-ACETYLMURAMYL-(PENTAPEPTIDE) PYROPHOSPHORYL-UNDECAPRENOL N-ACETYLGLUCOSAMINE TRANSFERASE 1"/>
    <property type="match status" value="1"/>
</dbReference>
<dbReference type="InterPro" id="IPR002213">
    <property type="entry name" value="UDP_glucos_trans"/>
</dbReference>
<dbReference type="AlphaFoldDB" id="E0SB29"/>
<dbReference type="GO" id="GO:0016758">
    <property type="term" value="F:hexosyltransferase activity"/>
    <property type="evidence" value="ECO:0007669"/>
    <property type="project" value="UniProtKB-ARBA"/>
</dbReference>
<evidence type="ECO:0000313" key="2">
    <source>
        <dbReference type="EMBL" id="ADM97127.1"/>
    </source>
</evidence>
<dbReference type="PANTHER" id="PTHR21015:SF22">
    <property type="entry name" value="GLYCOSYLTRANSFERASE"/>
    <property type="match status" value="1"/>
</dbReference>
<proteinExistence type="predicted"/>
<name>E0SB29_DICD3</name>
<protein>
    <submittedName>
        <fullName evidence="2">N-glycosyltransferase</fullName>
        <ecNumber evidence="2">2.4.1.227</ecNumber>
    </submittedName>
</protein>
<dbReference type="EC" id="2.4.1.227" evidence="2"/>
<keyword evidence="2" id="KW-0808">Transferase</keyword>
<evidence type="ECO:0000259" key="1">
    <source>
        <dbReference type="Pfam" id="PF06722"/>
    </source>
</evidence>
<sequence>MMSHILMAAVATPGHVYPMLTIARHLLTKGHRVTLFSGALFREQAQAAGVGFIAFDEAIDFDYRYLERHFPRRATLPPGNAQMALALREFFSAPIPLIDRQLRAVLAQTGADVVMAENCFYGILPLLASEDRPPVIGIGVTPLSFSSRDSIFYGPRIPPALLPPDLTREQLIDDETRELIAGVKEAFDTVMVQSGQQPLTAPFADALISGCDRFLQLSTTELEYHRDDLPSCVRFVGPLPLKVTEEDAEQALWPPQDNRPLVIVSQGTLANVDLQQLIGPTLRALADLPVRVLATTGGRPVEALAASVPENARVCRFVSLEHWLPRAALLITNGGYGSLNAALSHGVPLIVAGTGEDKLETAARVVFAGCGLNLGTSTPGEQQIADAVTRILEQPGYTQRARWVQADCARHHALEAIAEEVAAIG</sequence>
<dbReference type="EMBL" id="CP002038">
    <property type="protein sequence ID" value="ADM97127.1"/>
    <property type="molecule type" value="Genomic_DNA"/>
</dbReference>
<dbReference type="KEGG" id="ddd:Dda3937_01408"/>
<reference evidence="2 3" key="1">
    <citation type="journal article" date="2011" name="J. Bacteriol.">
        <title>Genome sequence of the plant-pathogenic bacterium Dickeya dadantii 3937.</title>
        <authorList>
            <person name="Glasner J.D."/>
            <person name="Yang C.H."/>
            <person name="Reverchon S."/>
            <person name="Hugouvieux-Cotte-Pattat N."/>
            <person name="Condemine G."/>
            <person name="Bohin J.P."/>
            <person name="Van Gijsegem F."/>
            <person name="Yang S."/>
            <person name="Franza T."/>
            <person name="Expert D."/>
            <person name="Plunkett G. III"/>
            <person name="San Francisco M.J."/>
            <person name="Charkowski A.O."/>
            <person name="Py B."/>
            <person name="Bell K."/>
            <person name="Rauscher L."/>
            <person name="Rodriguez-Palenzuela P."/>
            <person name="Toussaint A."/>
            <person name="Holeva M.C."/>
            <person name="He S.Y."/>
            <person name="Douet V."/>
            <person name="Boccara M."/>
            <person name="Blanco C."/>
            <person name="Toth I."/>
            <person name="Anderson B.D."/>
            <person name="Biehl B.S."/>
            <person name="Mau B."/>
            <person name="Flynn S.M."/>
            <person name="Barras F."/>
            <person name="Lindeberg M."/>
            <person name="Birch P.R."/>
            <person name="Tsuyumu S."/>
            <person name="Shi X."/>
            <person name="Hibbing M."/>
            <person name="Yap M.N."/>
            <person name="Carpentier M."/>
            <person name="Dassa E."/>
            <person name="Umehara M."/>
            <person name="Kim J.F."/>
            <person name="Rusch M."/>
            <person name="Soni P."/>
            <person name="Mayhew G.F."/>
            <person name="Fouts D.E."/>
            <person name="Gill S.R."/>
            <person name="Blattner F.R."/>
            <person name="Keen N.T."/>
            <person name="Perna N.T."/>
        </authorList>
    </citation>
    <scope>NUCLEOTIDE SEQUENCE [LARGE SCALE GENOMIC DNA]</scope>
    <source>
        <strain evidence="2 3">3937</strain>
    </source>
</reference>
<dbReference type="CDD" id="cd03784">
    <property type="entry name" value="GT1_Gtf-like"/>
    <property type="match status" value="1"/>
</dbReference>
<dbReference type="CAZy" id="GT1">
    <property type="family name" value="Glycosyltransferase Family 1"/>
</dbReference>
<feature type="domain" description="Erythromycin biosynthesis protein CIII-like C-terminal" evidence="1">
    <location>
        <begin position="283"/>
        <end position="420"/>
    </location>
</feature>
<accession>E0SB29</accession>
<dbReference type="InterPro" id="IPR010610">
    <property type="entry name" value="EryCIII-like_C"/>
</dbReference>
<dbReference type="SUPFAM" id="SSF53756">
    <property type="entry name" value="UDP-Glycosyltransferase/glycogen phosphorylase"/>
    <property type="match status" value="1"/>
</dbReference>
<dbReference type="HOGENOM" id="CLU_000537_4_1_6"/>
<dbReference type="GO" id="GO:0008194">
    <property type="term" value="F:UDP-glycosyltransferase activity"/>
    <property type="evidence" value="ECO:0007669"/>
    <property type="project" value="InterPro"/>
</dbReference>